<accession>A0A1Y1LFX5</accession>
<dbReference type="AlphaFoldDB" id="A0A1Y1LFX5"/>
<name>A0A1Y1LFX5_PHOPY</name>
<sequence>MASGCQSQPQSIAAFELPKSKKRKSNIEQVSSAIHDLKKIAKDVNKEPLVENEFLVFGKCVAAQLMKLSTASALLAQEKIQSVLTHFRIQELEKMSGTPLRPVQSLHSSLSTTPIASPSPSYSDTHEFQPSTSFSSHQFGEPGKDHNTMIFEPGINSYSDIVAQAISAIQYNP</sequence>
<evidence type="ECO:0000256" key="1">
    <source>
        <dbReference type="SAM" id="MobiDB-lite"/>
    </source>
</evidence>
<evidence type="ECO:0000313" key="2">
    <source>
        <dbReference type="EMBL" id="JAV72559.1"/>
    </source>
</evidence>
<protein>
    <submittedName>
        <fullName evidence="2">Uncharacterized protein</fullName>
    </submittedName>
</protein>
<feature type="region of interest" description="Disordered" evidence="1">
    <location>
        <begin position="101"/>
        <end position="146"/>
    </location>
</feature>
<organism evidence="2">
    <name type="scientific">Photinus pyralis</name>
    <name type="common">Common eastern firefly</name>
    <name type="synonym">Lampyris pyralis</name>
    <dbReference type="NCBI Taxonomy" id="7054"/>
    <lineage>
        <taxon>Eukaryota</taxon>
        <taxon>Metazoa</taxon>
        <taxon>Ecdysozoa</taxon>
        <taxon>Arthropoda</taxon>
        <taxon>Hexapoda</taxon>
        <taxon>Insecta</taxon>
        <taxon>Pterygota</taxon>
        <taxon>Neoptera</taxon>
        <taxon>Endopterygota</taxon>
        <taxon>Coleoptera</taxon>
        <taxon>Polyphaga</taxon>
        <taxon>Elateriformia</taxon>
        <taxon>Elateroidea</taxon>
        <taxon>Lampyridae</taxon>
        <taxon>Lampyrinae</taxon>
        <taxon>Photinus</taxon>
    </lineage>
</organism>
<proteinExistence type="predicted"/>
<dbReference type="EMBL" id="GEZM01056930">
    <property type="protein sequence ID" value="JAV72559.1"/>
    <property type="molecule type" value="Transcribed_RNA"/>
</dbReference>
<reference evidence="2" key="1">
    <citation type="journal article" date="2016" name="Sci. Rep.">
        <title>Molecular characterization of firefly nuptial gifts: a multi-omics approach sheds light on postcopulatory sexual selection.</title>
        <authorList>
            <person name="Al-Wathiqui N."/>
            <person name="Fallon T.R."/>
            <person name="South A."/>
            <person name="Weng J.K."/>
            <person name="Lewis S.M."/>
        </authorList>
    </citation>
    <scope>NUCLEOTIDE SEQUENCE</scope>
</reference>
<feature type="compositionally biased region" description="Polar residues" evidence="1">
    <location>
        <begin position="105"/>
        <end position="138"/>
    </location>
</feature>